<sequence length="55" mass="5996">MLAYRTNLTMQQLGSLFGISHAAVHRVMTRLAEPLVEFLGPPPADRRECGSSTAP</sequence>
<name>A0ABU2U470_9ACTN</name>
<dbReference type="InterPro" id="IPR027805">
    <property type="entry name" value="Transposase_HTH_dom"/>
</dbReference>
<dbReference type="Proteomes" id="UP001183809">
    <property type="component" value="Unassembled WGS sequence"/>
</dbReference>
<dbReference type="RefSeq" id="WP_311699326.1">
    <property type="nucleotide sequence ID" value="NZ_JAVREY010000061.1"/>
</dbReference>
<proteinExistence type="predicted"/>
<dbReference type="Pfam" id="PF13613">
    <property type="entry name" value="HTH_Tnp_4"/>
    <property type="match status" value="1"/>
</dbReference>
<protein>
    <submittedName>
        <fullName evidence="2">Transposase family protein</fullName>
    </submittedName>
</protein>
<reference evidence="3" key="1">
    <citation type="submission" date="2023-07" db="EMBL/GenBank/DDBJ databases">
        <title>30 novel species of actinomycetes from the DSMZ collection.</title>
        <authorList>
            <person name="Nouioui I."/>
        </authorList>
    </citation>
    <scope>NUCLEOTIDE SEQUENCE [LARGE SCALE GENOMIC DNA]</scope>
    <source>
        <strain evidence="3">DSM 41699</strain>
    </source>
</reference>
<comment type="caution">
    <text evidence="2">The sequence shown here is derived from an EMBL/GenBank/DDBJ whole genome shotgun (WGS) entry which is preliminary data.</text>
</comment>
<dbReference type="EMBL" id="JAVREY010000061">
    <property type="protein sequence ID" value="MDT0467875.1"/>
    <property type="molecule type" value="Genomic_DNA"/>
</dbReference>
<evidence type="ECO:0000313" key="2">
    <source>
        <dbReference type="EMBL" id="MDT0467875.1"/>
    </source>
</evidence>
<accession>A0ABU2U470</accession>
<evidence type="ECO:0000259" key="1">
    <source>
        <dbReference type="Pfam" id="PF13613"/>
    </source>
</evidence>
<organism evidence="2 3">
    <name type="scientific">Streptomyces gibsoniae</name>
    <dbReference type="NCBI Taxonomy" id="3075529"/>
    <lineage>
        <taxon>Bacteria</taxon>
        <taxon>Bacillati</taxon>
        <taxon>Actinomycetota</taxon>
        <taxon>Actinomycetes</taxon>
        <taxon>Kitasatosporales</taxon>
        <taxon>Streptomycetaceae</taxon>
        <taxon>Streptomyces</taxon>
    </lineage>
</organism>
<gene>
    <name evidence="2" type="ORF">RM764_33615</name>
</gene>
<feature type="domain" description="Transposase Helix-turn-helix" evidence="1">
    <location>
        <begin position="4"/>
        <end position="32"/>
    </location>
</feature>
<keyword evidence="3" id="KW-1185">Reference proteome</keyword>
<evidence type="ECO:0000313" key="3">
    <source>
        <dbReference type="Proteomes" id="UP001183809"/>
    </source>
</evidence>